<feature type="domain" description="HTH cro/C1-type" evidence="1">
    <location>
        <begin position="26"/>
        <end position="67"/>
    </location>
</feature>
<evidence type="ECO:0000313" key="3">
    <source>
        <dbReference type="Proteomes" id="UP000179266"/>
    </source>
</evidence>
<dbReference type="GO" id="GO:0003677">
    <property type="term" value="F:DNA binding"/>
    <property type="evidence" value="ECO:0007669"/>
    <property type="project" value="InterPro"/>
</dbReference>
<comment type="caution">
    <text evidence="2">The sequence shown here is derived from an EMBL/GenBank/DDBJ whole genome shotgun (WGS) entry which is preliminary data.</text>
</comment>
<accession>A0A1F7S2I9</accession>
<dbReference type="Gene3D" id="1.10.260.40">
    <property type="entry name" value="lambda repressor-like DNA-binding domains"/>
    <property type="match status" value="1"/>
</dbReference>
<sequence>MQITNSSYLRYPGQSLSRDNWAWMIDFAEILGISKSHLCDIEKGRKTVSPERAARFAEILGYAPDQFVRLSLQSMLDEAGLKMKVDIKAA</sequence>
<name>A0A1F7S2I9_9BACT</name>
<dbReference type="Proteomes" id="UP000179266">
    <property type="component" value="Unassembled WGS sequence"/>
</dbReference>
<proteinExistence type="predicted"/>
<evidence type="ECO:0000259" key="1">
    <source>
        <dbReference type="PROSITE" id="PS50943"/>
    </source>
</evidence>
<dbReference type="EMBL" id="MGDD01000072">
    <property type="protein sequence ID" value="OGL47464.1"/>
    <property type="molecule type" value="Genomic_DNA"/>
</dbReference>
<reference evidence="2 3" key="1">
    <citation type="journal article" date="2016" name="Nat. Commun.">
        <title>Thousands of microbial genomes shed light on interconnected biogeochemical processes in an aquifer system.</title>
        <authorList>
            <person name="Anantharaman K."/>
            <person name="Brown C.T."/>
            <person name="Hug L.A."/>
            <person name="Sharon I."/>
            <person name="Castelle C.J."/>
            <person name="Probst A.J."/>
            <person name="Thomas B.C."/>
            <person name="Singh A."/>
            <person name="Wilkins M.J."/>
            <person name="Karaoz U."/>
            <person name="Brodie E.L."/>
            <person name="Williams K.H."/>
            <person name="Hubbard S.S."/>
            <person name="Banfield J.F."/>
        </authorList>
    </citation>
    <scope>NUCLEOTIDE SEQUENCE [LARGE SCALE GENOMIC DNA]</scope>
</reference>
<dbReference type="SUPFAM" id="SSF47413">
    <property type="entry name" value="lambda repressor-like DNA-binding domains"/>
    <property type="match status" value="1"/>
</dbReference>
<dbReference type="InterPro" id="IPR001387">
    <property type="entry name" value="Cro/C1-type_HTH"/>
</dbReference>
<evidence type="ECO:0000313" key="2">
    <source>
        <dbReference type="EMBL" id="OGL47464.1"/>
    </source>
</evidence>
<dbReference type="InterPro" id="IPR010982">
    <property type="entry name" value="Lambda_DNA-bd_dom_sf"/>
</dbReference>
<dbReference type="PROSITE" id="PS50943">
    <property type="entry name" value="HTH_CROC1"/>
    <property type="match status" value="1"/>
</dbReference>
<gene>
    <name evidence="2" type="ORF">A2161_17190</name>
</gene>
<protein>
    <recommendedName>
        <fullName evidence="1">HTH cro/C1-type domain-containing protein</fullName>
    </recommendedName>
</protein>
<dbReference type="AlphaFoldDB" id="A0A1F7S2I9"/>
<dbReference type="CDD" id="cd00093">
    <property type="entry name" value="HTH_XRE"/>
    <property type="match status" value="1"/>
</dbReference>
<organism evidence="2 3">
    <name type="scientific">Candidatus Schekmanbacteria bacterium RBG_13_48_7</name>
    <dbReference type="NCBI Taxonomy" id="1817878"/>
    <lineage>
        <taxon>Bacteria</taxon>
        <taxon>Candidatus Schekmaniibacteriota</taxon>
    </lineage>
</organism>
<dbReference type="Pfam" id="PF01381">
    <property type="entry name" value="HTH_3"/>
    <property type="match status" value="1"/>
</dbReference>